<gene>
    <name evidence="2" type="ORF">G3O08_09265</name>
</gene>
<keyword evidence="3" id="KW-1185">Reference proteome</keyword>
<dbReference type="EMBL" id="JAAGVY010000014">
    <property type="protein sequence ID" value="NEN23687.1"/>
    <property type="molecule type" value="Genomic_DNA"/>
</dbReference>
<evidence type="ECO:0000259" key="1">
    <source>
        <dbReference type="Pfam" id="PF05099"/>
    </source>
</evidence>
<protein>
    <submittedName>
        <fullName evidence="2">TerB family tellurite resistance protein</fullName>
    </submittedName>
</protein>
<organism evidence="2 3">
    <name type="scientific">Cryomorpha ignava</name>
    <dbReference type="NCBI Taxonomy" id="101383"/>
    <lineage>
        <taxon>Bacteria</taxon>
        <taxon>Pseudomonadati</taxon>
        <taxon>Bacteroidota</taxon>
        <taxon>Flavobacteriia</taxon>
        <taxon>Flavobacteriales</taxon>
        <taxon>Cryomorphaceae</taxon>
        <taxon>Cryomorpha</taxon>
    </lineage>
</organism>
<dbReference type="SUPFAM" id="SSF158682">
    <property type="entry name" value="TerB-like"/>
    <property type="match status" value="1"/>
</dbReference>
<accession>A0A7K3WPW1</accession>
<dbReference type="Proteomes" id="UP000486602">
    <property type="component" value="Unassembled WGS sequence"/>
</dbReference>
<dbReference type="Gene3D" id="1.10.3680.10">
    <property type="entry name" value="TerB-like"/>
    <property type="match status" value="1"/>
</dbReference>
<dbReference type="InterPro" id="IPR007791">
    <property type="entry name" value="DjlA_N"/>
</dbReference>
<proteinExistence type="predicted"/>
<feature type="domain" description="Co-chaperone DjlA N-terminal" evidence="1">
    <location>
        <begin position="7"/>
        <end position="48"/>
    </location>
</feature>
<evidence type="ECO:0000313" key="2">
    <source>
        <dbReference type="EMBL" id="NEN23687.1"/>
    </source>
</evidence>
<name>A0A7K3WPW1_9FLAO</name>
<dbReference type="InterPro" id="IPR029024">
    <property type="entry name" value="TerB-like"/>
</dbReference>
<evidence type="ECO:0000313" key="3">
    <source>
        <dbReference type="Proteomes" id="UP000486602"/>
    </source>
</evidence>
<dbReference type="AlphaFoldDB" id="A0A7K3WPW1"/>
<dbReference type="CDD" id="cd07177">
    <property type="entry name" value="terB_like"/>
    <property type="match status" value="1"/>
</dbReference>
<dbReference type="Pfam" id="PF05099">
    <property type="entry name" value="TerB"/>
    <property type="match status" value="1"/>
</dbReference>
<reference evidence="2 3" key="1">
    <citation type="submission" date="2020-02" db="EMBL/GenBank/DDBJ databases">
        <title>Out from the shadows clarifying the taxonomy of the family Cryomorphaceae and related taxa by utilizing the GTDB taxonomic framework.</title>
        <authorList>
            <person name="Bowman J.P."/>
        </authorList>
    </citation>
    <scope>NUCLEOTIDE SEQUENCE [LARGE SCALE GENOMIC DNA]</scope>
    <source>
        <strain evidence="2 3">QSSC 1-22</strain>
    </source>
</reference>
<sequence>MIGLDDKKGHIAALIKLAKADGVISQYESNLIKMIAIRMGISSNDFNEIVINIESVNSLPPSKREEKEVYLYNLFMLMKIDLKTDPDEQKMCEELALRLGFGVDEVKRSGEFMTANLSEVTDFDDFINVLNNK</sequence>
<comment type="caution">
    <text evidence="2">The sequence shown here is derived from an EMBL/GenBank/DDBJ whole genome shotgun (WGS) entry which is preliminary data.</text>
</comment>